<organism evidence="1 2">
    <name type="scientific">Niallia endozanthoxylica</name>
    <dbReference type="NCBI Taxonomy" id="2036016"/>
    <lineage>
        <taxon>Bacteria</taxon>
        <taxon>Bacillati</taxon>
        <taxon>Bacillota</taxon>
        <taxon>Bacilli</taxon>
        <taxon>Bacillales</taxon>
        <taxon>Bacillaceae</taxon>
        <taxon>Niallia</taxon>
    </lineage>
</organism>
<evidence type="ECO:0000313" key="1">
    <source>
        <dbReference type="EMBL" id="KAA9023632.1"/>
    </source>
</evidence>
<proteinExistence type="predicted"/>
<protein>
    <submittedName>
        <fullName evidence="1">NRDE family protein</fullName>
    </submittedName>
</protein>
<dbReference type="Pfam" id="PF05742">
    <property type="entry name" value="TANGO2"/>
    <property type="match status" value="1"/>
</dbReference>
<gene>
    <name evidence="1" type="ORF">F4V44_13320</name>
</gene>
<name>A0A5J5HS22_9BACI</name>
<comment type="caution">
    <text evidence="1">The sequence shown here is derived from an EMBL/GenBank/DDBJ whole genome shotgun (WGS) entry which is preliminary data.</text>
</comment>
<dbReference type="PANTHER" id="PTHR17985">
    <property type="entry name" value="SER/THR-RICH PROTEIN T10 IN DGCR REGION"/>
    <property type="match status" value="1"/>
</dbReference>
<dbReference type="EMBL" id="VYKL01000019">
    <property type="protein sequence ID" value="KAA9023632.1"/>
    <property type="molecule type" value="Genomic_DNA"/>
</dbReference>
<reference evidence="1 2" key="1">
    <citation type="submission" date="2019-09" db="EMBL/GenBank/DDBJ databases">
        <title>Whole genome sequences of isolates from the Mars Exploration Rovers.</title>
        <authorList>
            <person name="Seuylemezian A."/>
            <person name="Vaishampayan P."/>
        </authorList>
    </citation>
    <scope>NUCLEOTIDE SEQUENCE [LARGE SCALE GENOMIC DNA]</scope>
    <source>
        <strain evidence="1 2">MER_TA_151</strain>
    </source>
</reference>
<dbReference type="InterPro" id="IPR008551">
    <property type="entry name" value="TANGO2"/>
</dbReference>
<evidence type="ECO:0000313" key="2">
    <source>
        <dbReference type="Proteomes" id="UP000326671"/>
    </source>
</evidence>
<dbReference type="OrthoDB" id="4380123at2"/>
<dbReference type="AlphaFoldDB" id="A0A5J5HS22"/>
<dbReference type="Proteomes" id="UP000326671">
    <property type="component" value="Unassembled WGS sequence"/>
</dbReference>
<accession>A0A5J5HS22</accession>
<dbReference type="RefSeq" id="WP_150440509.1">
    <property type="nucleotide sequence ID" value="NZ_VYKL01000019.1"/>
</dbReference>
<sequence>MCLILFAYHVHPTYKLIVAANRDEFFQRPTASAHYWNDNRKILAGRDLEKMGTWMGVTTKGRFAALTNYRDPSEFSLKKRSRGELVADALQFKGDVHAYMKRLTANKDLYPGYNLLAGDANNLYYYSNKSDHLKRLTPGVYGLSNHLLDTEWPKVQKGKAGLSSIIKMNDCCMVEELFMLLQNSDPAPDQLLPNTGVTLEMERMLSPLFIKSDNYGTRSSTVIRISDNEIQFNERIFTENERKDQAFSIQITDE</sequence>
<dbReference type="PANTHER" id="PTHR17985:SF8">
    <property type="entry name" value="TRANSPORT AND GOLGI ORGANIZATION PROTEIN 2 HOMOLOG"/>
    <property type="match status" value="1"/>
</dbReference>
<keyword evidence="2" id="KW-1185">Reference proteome</keyword>